<dbReference type="GO" id="GO:0003677">
    <property type="term" value="F:DNA binding"/>
    <property type="evidence" value="ECO:0007669"/>
    <property type="project" value="InterPro"/>
</dbReference>
<dbReference type="InterPro" id="IPR000866">
    <property type="entry name" value="AhpC/TSA"/>
</dbReference>
<evidence type="ECO:0000256" key="1">
    <source>
        <dbReference type="ARBA" id="ARBA00009796"/>
    </source>
</evidence>
<dbReference type="InterPro" id="IPR019479">
    <property type="entry name" value="Peroxiredoxin_C"/>
</dbReference>
<keyword evidence="5" id="KW-0560">Oxidoreductase</keyword>
<dbReference type="InterPro" id="IPR011010">
    <property type="entry name" value="DNA_brk_join_enz"/>
</dbReference>
<dbReference type="GO" id="GO:0045454">
    <property type="term" value="P:cell redox homeostasis"/>
    <property type="evidence" value="ECO:0007669"/>
    <property type="project" value="TreeGrafter"/>
</dbReference>
<dbReference type="PROSITE" id="PS51352">
    <property type="entry name" value="THIOREDOXIN_2"/>
    <property type="match status" value="1"/>
</dbReference>
<evidence type="ECO:0000256" key="3">
    <source>
        <dbReference type="ARBA" id="ARBA00022559"/>
    </source>
</evidence>
<evidence type="ECO:0000313" key="9">
    <source>
        <dbReference type="EMBL" id="KAJ3642669.1"/>
    </source>
</evidence>
<dbReference type="InterPro" id="IPR050217">
    <property type="entry name" value="Peroxiredoxin"/>
</dbReference>
<dbReference type="Pfam" id="PF10417">
    <property type="entry name" value="1-cysPrx_C"/>
    <property type="match status" value="1"/>
</dbReference>
<keyword evidence="4" id="KW-0049">Antioxidant</keyword>
<dbReference type="SUPFAM" id="SSF52833">
    <property type="entry name" value="Thioredoxin-like"/>
    <property type="match status" value="1"/>
</dbReference>
<dbReference type="GO" id="GO:0008379">
    <property type="term" value="F:thioredoxin peroxidase activity"/>
    <property type="evidence" value="ECO:0007669"/>
    <property type="project" value="TreeGrafter"/>
</dbReference>
<dbReference type="EC" id="1.11.1.24" evidence="2"/>
<dbReference type="PANTHER" id="PTHR10681:SF128">
    <property type="entry name" value="THIOREDOXIN-DEPENDENT PEROXIDE REDUCTASE, MITOCHONDRIAL"/>
    <property type="match status" value="1"/>
</dbReference>
<evidence type="ECO:0000256" key="2">
    <source>
        <dbReference type="ARBA" id="ARBA00013017"/>
    </source>
</evidence>
<evidence type="ECO:0000256" key="4">
    <source>
        <dbReference type="ARBA" id="ARBA00022862"/>
    </source>
</evidence>
<dbReference type="Pfam" id="PF00578">
    <property type="entry name" value="AhpC-TSA"/>
    <property type="match status" value="1"/>
</dbReference>
<feature type="domain" description="Thioredoxin" evidence="8">
    <location>
        <begin position="539"/>
        <end position="694"/>
    </location>
</feature>
<organism evidence="9 10">
    <name type="scientific">Zophobas morio</name>
    <dbReference type="NCBI Taxonomy" id="2755281"/>
    <lineage>
        <taxon>Eukaryota</taxon>
        <taxon>Metazoa</taxon>
        <taxon>Ecdysozoa</taxon>
        <taxon>Arthropoda</taxon>
        <taxon>Hexapoda</taxon>
        <taxon>Insecta</taxon>
        <taxon>Pterygota</taxon>
        <taxon>Neoptera</taxon>
        <taxon>Endopterygota</taxon>
        <taxon>Coleoptera</taxon>
        <taxon>Polyphaga</taxon>
        <taxon>Cucujiformia</taxon>
        <taxon>Tenebrionidae</taxon>
        <taxon>Zophobas</taxon>
    </lineage>
</organism>
<dbReference type="Pfam" id="PF13843">
    <property type="entry name" value="DDE_Tnp_1_7"/>
    <property type="match status" value="1"/>
</dbReference>
<feature type="region of interest" description="Disordered" evidence="7">
    <location>
        <begin position="1"/>
        <end position="69"/>
    </location>
</feature>
<dbReference type="InterPro" id="IPR029526">
    <property type="entry name" value="PGBD"/>
</dbReference>
<dbReference type="GO" id="GO:0042744">
    <property type="term" value="P:hydrogen peroxide catabolic process"/>
    <property type="evidence" value="ECO:0007669"/>
    <property type="project" value="TreeGrafter"/>
</dbReference>
<dbReference type="EMBL" id="JALNTZ010000008">
    <property type="protein sequence ID" value="KAJ3642669.1"/>
    <property type="molecule type" value="Genomic_DNA"/>
</dbReference>
<dbReference type="GO" id="GO:0033554">
    <property type="term" value="P:cellular response to stress"/>
    <property type="evidence" value="ECO:0007669"/>
    <property type="project" value="TreeGrafter"/>
</dbReference>
<evidence type="ECO:0000313" key="10">
    <source>
        <dbReference type="Proteomes" id="UP001168821"/>
    </source>
</evidence>
<comment type="catalytic activity">
    <reaction evidence="6">
        <text>a hydroperoxide + [thioredoxin]-dithiol = an alcohol + [thioredoxin]-disulfide + H2O</text>
        <dbReference type="Rhea" id="RHEA:62620"/>
        <dbReference type="Rhea" id="RHEA-COMP:10698"/>
        <dbReference type="Rhea" id="RHEA-COMP:10700"/>
        <dbReference type="ChEBI" id="CHEBI:15377"/>
        <dbReference type="ChEBI" id="CHEBI:29950"/>
        <dbReference type="ChEBI" id="CHEBI:30879"/>
        <dbReference type="ChEBI" id="CHEBI:35924"/>
        <dbReference type="ChEBI" id="CHEBI:50058"/>
        <dbReference type="EC" id="1.11.1.24"/>
    </reaction>
</comment>
<evidence type="ECO:0000256" key="7">
    <source>
        <dbReference type="SAM" id="MobiDB-lite"/>
    </source>
</evidence>
<sequence>MNYEKEQEELNRLWQECLSDEDDNEPFEDSGDEFVPESSDDSSNDEPISKKLKFVKEPIPSTSRDTPDSVLDTINDVIERCMEEGSDEDNANEHCDNTNELTWEDVSGRNLKLFPFTEINVGVKEEIYAEYYDKGPYEFFKLFLTDELISMMVIETNRYATQCKASATLPKARIREWHDTNCEEMESFIGTLVWMGLCPFSSIEAYWSKCVVYTNKIKDIMSRNRFQLLLKSWHFHNNEILTEDRLQKITPLTNLLIKNFQNVVIPKEHMLTKQEQNPGDKQPPQSKFANIDHFAFMMTSCDENLQNDTPDSVVFILDSGATDHMVNRDDVFTSWSVLSPPLQVAVAKTGEFMTATKRGLIHVTTTLGFTGTLQDVLFTPQATTNLLSIRRIQESGMKVVFDQGVQVQDKTGKTILTEDEAKEACLDLFPEKSMKRYELTYKLFKEWCTDKGTTIVSESLLLAYFLEKSKKFKAPSSLWCEYSMLKSTLFINENVDISKYPKLRAFLKRKNDGYRPKKASVFTREEISLFLEGAPDDMYLLMKVVMIIGIAGACRGQELREMKLTDVEETDEIIFVKIPNLKNGMPPLDERYDDFKKLNAEVIGCSIDSHFSHLGWMNTKRAEGGLGKLRYPLLSDIHKTISRDYEVLLENEGVALRGLFIIDPNGILRQITVNDLPIGRSVDETLRLIEAIQFVEKHGEVCPANWQKGSKTIKPDPKGSKEYFSAVNK</sequence>
<dbReference type="GO" id="GO:0006979">
    <property type="term" value="P:response to oxidative stress"/>
    <property type="evidence" value="ECO:0007669"/>
    <property type="project" value="TreeGrafter"/>
</dbReference>
<accession>A0AA38M4J7</accession>
<dbReference type="GO" id="GO:0005829">
    <property type="term" value="C:cytosol"/>
    <property type="evidence" value="ECO:0007669"/>
    <property type="project" value="TreeGrafter"/>
</dbReference>
<dbReference type="AlphaFoldDB" id="A0AA38M4J7"/>
<dbReference type="SUPFAM" id="SSF56349">
    <property type="entry name" value="DNA breaking-rejoining enzymes"/>
    <property type="match status" value="1"/>
</dbReference>
<feature type="region of interest" description="Disordered" evidence="7">
    <location>
        <begin position="708"/>
        <end position="729"/>
    </location>
</feature>
<dbReference type="GO" id="GO:0005739">
    <property type="term" value="C:mitochondrion"/>
    <property type="evidence" value="ECO:0007669"/>
    <property type="project" value="TreeGrafter"/>
</dbReference>
<dbReference type="CDD" id="cd03015">
    <property type="entry name" value="PRX_Typ2cys"/>
    <property type="match status" value="1"/>
</dbReference>
<dbReference type="Pfam" id="PF22936">
    <property type="entry name" value="Pol_BBD"/>
    <property type="match status" value="1"/>
</dbReference>
<dbReference type="InterPro" id="IPR013766">
    <property type="entry name" value="Thioredoxin_domain"/>
</dbReference>
<dbReference type="InterPro" id="IPR036249">
    <property type="entry name" value="Thioredoxin-like_sf"/>
</dbReference>
<gene>
    <name evidence="9" type="ORF">Zmor_025430</name>
</gene>
<evidence type="ECO:0000259" key="8">
    <source>
        <dbReference type="PROSITE" id="PS51352"/>
    </source>
</evidence>
<keyword evidence="10" id="KW-1185">Reference proteome</keyword>
<dbReference type="PANTHER" id="PTHR10681">
    <property type="entry name" value="THIOREDOXIN PEROXIDASE"/>
    <property type="match status" value="1"/>
</dbReference>
<evidence type="ECO:0000256" key="6">
    <source>
        <dbReference type="ARBA" id="ARBA00049091"/>
    </source>
</evidence>
<proteinExistence type="inferred from homology"/>
<dbReference type="Proteomes" id="UP001168821">
    <property type="component" value="Unassembled WGS sequence"/>
</dbReference>
<dbReference type="InterPro" id="IPR054722">
    <property type="entry name" value="PolX-like_BBD"/>
</dbReference>
<comment type="caution">
    <text evidence="9">The sequence shown here is derived from an EMBL/GenBank/DDBJ whole genome shotgun (WGS) entry which is preliminary data.</text>
</comment>
<feature type="compositionally biased region" description="Acidic residues" evidence="7">
    <location>
        <begin position="18"/>
        <end position="44"/>
    </location>
</feature>
<protein>
    <recommendedName>
        <fullName evidence="2">thioredoxin-dependent peroxiredoxin</fullName>
        <ecNumber evidence="2">1.11.1.24</ecNumber>
    </recommendedName>
</protein>
<feature type="compositionally biased region" description="Basic and acidic residues" evidence="7">
    <location>
        <begin position="1"/>
        <end position="11"/>
    </location>
</feature>
<name>A0AA38M4J7_9CUCU</name>
<keyword evidence="3" id="KW-0575">Peroxidase</keyword>
<reference evidence="9" key="1">
    <citation type="journal article" date="2023" name="G3 (Bethesda)">
        <title>Whole genome assemblies of Zophobas morio and Tenebrio molitor.</title>
        <authorList>
            <person name="Kaur S."/>
            <person name="Stinson S.A."/>
            <person name="diCenzo G.C."/>
        </authorList>
    </citation>
    <scope>NUCLEOTIDE SEQUENCE</scope>
    <source>
        <strain evidence="9">QUZm001</strain>
    </source>
</reference>
<comment type="similarity">
    <text evidence="1">Belongs to the peroxiredoxin family. AhpC/Prx1 subfamily.</text>
</comment>
<dbReference type="Gene3D" id="3.40.30.10">
    <property type="entry name" value="Glutaredoxin"/>
    <property type="match status" value="1"/>
</dbReference>
<evidence type="ECO:0000256" key="5">
    <source>
        <dbReference type="ARBA" id="ARBA00023002"/>
    </source>
</evidence>